<evidence type="ECO:0000313" key="3">
    <source>
        <dbReference type="WBParaSite" id="GPUH_0001723101-mRNA-1"/>
    </source>
</evidence>
<dbReference type="OrthoDB" id="5791538at2759"/>
<keyword evidence="2" id="KW-1185">Reference proteome</keyword>
<reference evidence="1 2" key="2">
    <citation type="submission" date="2018-11" db="EMBL/GenBank/DDBJ databases">
        <authorList>
            <consortium name="Pathogen Informatics"/>
        </authorList>
    </citation>
    <scope>NUCLEOTIDE SEQUENCE [LARGE SCALE GENOMIC DNA]</scope>
</reference>
<proteinExistence type="predicted"/>
<protein>
    <submittedName>
        <fullName evidence="3">Clip domain-containing protein</fullName>
    </submittedName>
</protein>
<accession>A0A183E8B8</accession>
<evidence type="ECO:0000313" key="1">
    <source>
        <dbReference type="EMBL" id="VDN29373.1"/>
    </source>
</evidence>
<dbReference type="WBParaSite" id="GPUH_0001723101-mRNA-1">
    <property type="protein sequence ID" value="GPUH_0001723101-mRNA-1"/>
    <property type="gene ID" value="GPUH_0001723101"/>
</dbReference>
<dbReference type="Proteomes" id="UP000271098">
    <property type="component" value="Unassembled WGS sequence"/>
</dbReference>
<name>A0A183E8B8_9BILA</name>
<organism evidence="3">
    <name type="scientific">Gongylonema pulchrum</name>
    <dbReference type="NCBI Taxonomy" id="637853"/>
    <lineage>
        <taxon>Eukaryota</taxon>
        <taxon>Metazoa</taxon>
        <taxon>Ecdysozoa</taxon>
        <taxon>Nematoda</taxon>
        <taxon>Chromadorea</taxon>
        <taxon>Rhabditida</taxon>
        <taxon>Spirurina</taxon>
        <taxon>Spiruromorpha</taxon>
        <taxon>Spiruroidea</taxon>
        <taxon>Gongylonematidae</taxon>
        <taxon>Gongylonema</taxon>
    </lineage>
</organism>
<reference evidence="3" key="1">
    <citation type="submission" date="2016-06" db="UniProtKB">
        <authorList>
            <consortium name="WormBaseParasite"/>
        </authorList>
    </citation>
    <scope>IDENTIFICATION</scope>
</reference>
<sequence>MLTLGKYMPIICTPDNSIEDDVCPYGYECLRSITDFAQGLSQPNYSNERELTHHRTLETRRANDHQQQAVYWQD</sequence>
<gene>
    <name evidence="1" type="ORF">GPUH_LOCUS17208</name>
</gene>
<evidence type="ECO:0000313" key="2">
    <source>
        <dbReference type="Proteomes" id="UP000271098"/>
    </source>
</evidence>
<dbReference type="EMBL" id="UYRT01084864">
    <property type="protein sequence ID" value="VDN29373.1"/>
    <property type="molecule type" value="Genomic_DNA"/>
</dbReference>
<dbReference type="AlphaFoldDB" id="A0A183E8B8"/>